<dbReference type="PATRIC" id="fig|411473.3.peg.983"/>
<dbReference type="GO" id="GO:0003677">
    <property type="term" value="F:DNA binding"/>
    <property type="evidence" value="ECO:0007669"/>
    <property type="project" value="InterPro"/>
</dbReference>
<dbReference type="EMBL" id="AWVF01000150">
    <property type="protein sequence ID" value="ERJ96426.1"/>
    <property type="molecule type" value="Genomic_DNA"/>
</dbReference>
<dbReference type="STRING" id="411473.RUMCAL_01209"/>
<accession>U2KD14</accession>
<protein>
    <submittedName>
        <fullName evidence="1">Uncharacterized protein</fullName>
    </submittedName>
</protein>
<dbReference type="HOGENOM" id="CLU_572219_0_0_9"/>
<comment type="caution">
    <text evidence="1">The sequence shown here is derived from an EMBL/GenBank/DDBJ whole genome shotgun (WGS) entry which is preliminary data.</text>
</comment>
<sequence length="477" mass="55195">MSQFSETLTRLMRQKHLKSVELCEILSIRKSRFSKIKNGGILPTDFSLVEQLAKAMNLNPQEEKELYLSYQMSKFGHTYEQIEASMKRLYEVECPQYYQKEECLDTPVSAENGHLYTNKMAVLAAVQRLCLNTASVRIAIQPEDQDLLEILGRCVASCGDTVPMQWLFWLEPSDGGISAANLDVFSKALPVICAGRMEIRCTYGALPELLEQHLFPYFIVTERGALTISRDCTKAMWFCQPATVSLYEKQYAFLFDRSNPFCHKFFSLPEFFQAINQTRNMVNERQGEELYILAKHPCISSGISERDLQTMYLSEEESGYNANTCYAYLVDYMTRVKCEHIIFSEQGMQEFFQSDLYYEYSESISTPISKERRYEMLSSILKQNSDRWRFQMLKYSFMDHANIHGLDIWNDGAIVLVMNFHENFFLITLKEKSISSAILAYLHYLEALKVLSPSAETADMLLKKCQFHQKTMTTKST</sequence>
<dbReference type="AlphaFoldDB" id="U2KD14"/>
<dbReference type="SUPFAM" id="SSF47413">
    <property type="entry name" value="lambda repressor-like DNA-binding domains"/>
    <property type="match status" value="1"/>
</dbReference>
<dbReference type="InterPro" id="IPR010982">
    <property type="entry name" value="Lambda_DNA-bd_dom_sf"/>
</dbReference>
<keyword evidence="2" id="KW-1185">Reference proteome</keyword>
<dbReference type="eggNOG" id="ENOG5032K4D">
    <property type="taxonomic scope" value="Bacteria"/>
</dbReference>
<name>U2KD14_9FIRM</name>
<reference evidence="1 2" key="1">
    <citation type="submission" date="2013-07" db="EMBL/GenBank/DDBJ databases">
        <authorList>
            <person name="Weinstock G."/>
            <person name="Sodergren E."/>
            <person name="Wylie T."/>
            <person name="Fulton L."/>
            <person name="Fulton R."/>
            <person name="Fronick C."/>
            <person name="O'Laughlin M."/>
            <person name="Godfrey J."/>
            <person name="Miner T."/>
            <person name="Herter B."/>
            <person name="Appelbaum E."/>
            <person name="Cordes M."/>
            <person name="Lek S."/>
            <person name="Wollam A."/>
            <person name="Pepin K.H."/>
            <person name="Palsikar V.B."/>
            <person name="Mitreva M."/>
            <person name="Wilson R.K."/>
        </authorList>
    </citation>
    <scope>NUCLEOTIDE SEQUENCE [LARGE SCALE GENOMIC DNA]</scope>
    <source>
        <strain evidence="1 2">ATCC 27760</strain>
    </source>
</reference>
<evidence type="ECO:0000313" key="2">
    <source>
        <dbReference type="Proteomes" id="UP000016662"/>
    </source>
</evidence>
<dbReference type="OrthoDB" id="1969474at2"/>
<dbReference type="RefSeq" id="WP_021682672.1">
    <property type="nucleotide sequence ID" value="NZ_KI260433.1"/>
</dbReference>
<gene>
    <name evidence="1" type="ORF">RUMCAL_01209</name>
</gene>
<evidence type="ECO:0000313" key="1">
    <source>
        <dbReference type="EMBL" id="ERJ96426.1"/>
    </source>
</evidence>
<dbReference type="Proteomes" id="UP000016662">
    <property type="component" value="Unassembled WGS sequence"/>
</dbReference>
<proteinExistence type="predicted"/>
<organism evidence="1 2">
    <name type="scientific">Ruminococcus callidus ATCC 27760</name>
    <dbReference type="NCBI Taxonomy" id="411473"/>
    <lineage>
        <taxon>Bacteria</taxon>
        <taxon>Bacillati</taxon>
        <taxon>Bacillota</taxon>
        <taxon>Clostridia</taxon>
        <taxon>Eubacteriales</taxon>
        <taxon>Oscillospiraceae</taxon>
        <taxon>Ruminococcus</taxon>
    </lineage>
</organism>